<accession>A0A1H9RNG9</accession>
<dbReference type="AlphaFoldDB" id="A0A1H9RNG9"/>
<evidence type="ECO:0000256" key="1">
    <source>
        <dbReference type="ARBA" id="ARBA00022801"/>
    </source>
</evidence>
<evidence type="ECO:0000313" key="4">
    <source>
        <dbReference type="Proteomes" id="UP000198571"/>
    </source>
</evidence>
<dbReference type="EMBL" id="FOGT01000003">
    <property type="protein sequence ID" value="SER74187.1"/>
    <property type="molecule type" value="Genomic_DNA"/>
</dbReference>
<dbReference type="OrthoDB" id="328435at2"/>
<feature type="domain" description="Thioesterase" evidence="2">
    <location>
        <begin position="58"/>
        <end position="130"/>
    </location>
</feature>
<reference evidence="4" key="1">
    <citation type="submission" date="2016-10" db="EMBL/GenBank/DDBJ databases">
        <authorList>
            <person name="Varghese N."/>
            <person name="Submissions S."/>
        </authorList>
    </citation>
    <scope>NUCLEOTIDE SEQUENCE [LARGE SCALE GENOMIC DNA]</scope>
    <source>
        <strain evidence="4">S9</strain>
    </source>
</reference>
<dbReference type="NCBIfam" id="TIGR00369">
    <property type="entry name" value="unchar_dom_1"/>
    <property type="match status" value="1"/>
</dbReference>
<dbReference type="RefSeq" id="WP_093048176.1">
    <property type="nucleotide sequence ID" value="NZ_FOGT01000003.1"/>
</dbReference>
<keyword evidence="4" id="KW-1185">Reference proteome</keyword>
<dbReference type="GO" id="GO:0016289">
    <property type="term" value="F:acyl-CoA hydrolase activity"/>
    <property type="evidence" value="ECO:0007669"/>
    <property type="project" value="UniProtKB-ARBA"/>
</dbReference>
<name>A0A1H9RNG9_9BACI</name>
<protein>
    <submittedName>
        <fullName evidence="3">Uncharacterized domain 1-containing protein</fullName>
    </submittedName>
</protein>
<evidence type="ECO:0000259" key="2">
    <source>
        <dbReference type="Pfam" id="PF03061"/>
    </source>
</evidence>
<proteinExistence type="predicted"/>
<dbReference type="InterPro" id="IPR006683">
    <property type="entry name" value="Thioestr_dom"/>
</dbReference>
<dbReference type="PANTHER" id="PTHR43240">
    <property type="entry name" value="1,4-DIHYDROXY-2-NAPHTHOYL-COA THIOESTERASE 1"/>
    <property type="match status" value="1"/>
</dbReference>
<dbReference type="Gene3D" id="3.10.129.10">
    <property type="entry name" value="Hotdog Thioesterase"/>
    <property type="match status" value="1"/>
</dbReference>
<organism evidence="3 4">
    <name type="scientific">Salipaludibacillus aurantiacus</name>
    <dbReference type="NCBI Taxonomy" id="1601833"/>
    <lineage>
        <taxon>Bacteria</taxon>
        <taxon>Bacillati</taxon>
        <taxon>Bacillota</taxon>
        <taxon>Bacilli</taxon>
        <taxon>Bacillales</taxon>
        <taxon>Bacillaceae</taxon>
    </lineage>
</organism>
<sequence>MDKQKMRERFEQALNDHEDGTPQLFLYSMLDFSFEYGEENEEVKIKAPISEIMYNPVGYIHGGIITYMADTAMGHLCAAFQDRPSVSLELKTQFLRSVKSGELEAKAYFIKKGKQVQFAECVIHNEEGYLLSKITGTFYTI</sequence>
<dbReference type="CDD" id="cd03443">
    <property type="entry name" value="PaaI_thioesterase"/>
    <property type="match status" value="1"/>
</dbReference>
<dbReference type="SUPFAM" id="SSF54637">
    <property type="entry name" value="Thioesterase/thiol ester dehydrase-isomerase"/>
    <property type="match status" value="1"/>
</dbReference>
<dbReference type="InterPro" id="IPR029069">
    <property type="entry name" value="HotDog_dom_sf"/>
</dbReference>
<dbReference type="InterPro" id="IPR003736">
    <property type="entry name" value="PAAI_dom"/>
</dbReference>
<dbReference type="Proteomes" id="UP000198571">
    <property type="component" value="Unassembled WGS sequence"/>
</dbReference>
<evidence type="ECO:0000313" key="3">
    <source>
        <dbReference type="EMBL" id="SER74187.1"/>
    </source>
</evidence>
<gene>
    <name evidence="3" type="ORF">SAMN05518684_103248</name>
</gene>
<dbReference type="Pfam" id="PF03061">
    <property type="entry name" value="4HBT"/>
    <property type="match status" value="1"/>
</dbReference>
<dbReference type="STRING" id="1601833.SAMN05518684_103248"/>
<keyword evidence="1" id="KW-0378">Hydrolase</keyword>